<sequence length="95" mass="10538">MQSLEPLQGQAAEPLKPPLPVGHSSIIQLKQIRPCPKDQRGSKSKKILQMLLLWFTCLMASEVSLSAKDHRNGKDREREKGPGVGVAELWVLQLA</sequence>
<dbReference type="Proteomes" id="UP000664991">
    <property type="component" value="Unassembled WGS sequence"/>
</dbReference>
<feature type="region of interest" description="Disordered" evidence="1">
    <location>
        <begin position="1"/>
        <end position="22"/>
    </location>
</feature>
<dbReference type="AlphaFoldDB" id="A0A836CPY1"/>
<proteinExistence type="predicted"/>
<gene>
    <name evidence="2" type="ORF">JEQ12_012836</name>
</gene>
<evidence type="ECO:0000313" key="2">
    <source>
        <dbReference type="EMBL" id="KAG5194560.1"/>
    </source>
</evidence>
<name>A0A836CPY1_SHEEP</name>
<evidence type="ECO:0000256" key="1">
    <source>
        <dbReference type="SAM" id="MobiDB-lite"/>
    </source>
</evidence>
<evidence type="ECO:0000313" key="3">
    <source>
        <dbReference type="Proteomes" id="UP000664991"/>
    </source>
</evidence>
<reference evidence="2 3" key="1">
    <citation type="submission" date="2020-12" db="EMBL/GenBank/DDBJ databases">
        <title>De novo assembly of Tibetan sheep genome.</title>
        <authorList>
            <person name="Li X."/>
        </authorList>
    </citation>
    <scope>NUCLEOTIDE SEQUENCE [LARGE SCALE GENOMIC DNA]</scope>
    <source>
        <tissue evidence="2">Heart</tissue>
    </source>
</reference>
<organism evidence="2 3">
    <name type="scientific">Ovis aries</name>
    <name type="common">Sheep</name>
    <dbReference type="NCBI Taxonomy" id="9940"/>
    <lineage>
        <taxon>Eukaryota</taxon>
        <taxon>Metazoa</taxon>
        <taxon>Chordata</taxon>
        <taxon>Craniata</taxon>
        <taxon>Vertebrata</taxon>
        <taxon>Euteleostomi</taxon>
        <taxon>Mammalia</taxon>
        <taxon>Eutheria</taxon>
        <taxon>Laurasiatheria</taxon>
        <taxon>Artiodactyla</taxon>
        <taxon>Ruminantia</taxon>
        <taxon>Pecora</taxon>
        <taxon>Bovidae</taxon>
        <taxon>Caprinae</taxon>
        <taxon>Ovis</taxon>
    </lineage>
</organism>
<comment type="caution">
    <text evidence="2">The sequence shown here is derived from an EMBL/GenBank/DDBJ whole genome shotgun (WGS) entry which is preliminary data.</text>
</comment>
<accession>A0A836CPY1</accession>
<dbReference type="EMBL" id="JAEMGP010000025">
    <property type="protein sequence ID" value="KAG5194560.1"/>
    <property type="molecule type" value="Genomic_DNA"/>
</dbReference>
<protein>
    <submittedName>
        <fullName evidence="2">Uncharacterized protein</fullName>
    </submittedName>
</protein>